<feature type="region of interest" description="Disordered" evidence="1">
    <location>
        <begin position="314"/>
        <end position="406"/>
    </location>
</feature>
<reference evidence="2 3" key="1">
    <citation type="journal article" date="2007" name="Proc. Natl. Acad. Sci. U.S.A.">
        <title>The tiny eukaryote Ostreococcus provides genomic insights into the paradox of plankton speciation.</title>
        <authorList>
            <person name="Palenik B."/>
            <person name="Grimwood J."/>
            <person name="Aerts A."/>
            <person name="Rouze P."/>
            <person name="Salamov A."/>
            <person name="Putnam N."/>
            <person name="Dupont C."/>
            <person name="Jorgensen R."/>
            <person name="Derelle E."/>
            <person name="Rombauts S."/>
            <person name="Zhou K."/>
            <person name="Otillar R."/>
            <person name="Merchant S.S."/>
            <person name="Podell S."/>
            <person name="Gaasterland T."/>
            <person name="Napoli C."/>
            <person name="Gendler K."/>
            <person name="Manuell A."/>
            <person name="Tai V."/>
            <person name="Vallon O."/>
            <person name="Piganeau G."/>
            <person name="Jancek S."/>
            <person name="Heijde M."/>
            <person name="Jabbari K."/>
            <person name="Bowler C."/>
            <person name="Lohr M."/>
            <person name="Robbens S."/>
            <person name="Werner G."/>
            <person name="Dubchak I."/>
            <person name="Pazour G.J."/>
            <person name="Ren Q."/>
            <person name="Paulsen I."/>
            <person name="Delwiche C."/>
            <person name="Schmutz J."/>
            <person name="Rokhsar D."/>
            <person name="Van de Peer Y."/>
            <person name="Moreau H."/>
            <person name="Grigoriev I.V."/>
        </authorList>
    </citation>
    <scope>NUCLEOTIDE SEQUENCE [LARGE SCALE GENOMIC DNA]</scope>
    <source>
        <strain evidence="2 3">CCE9901</strain>
    </source>
</reference>
<dbReference type="Proteomes" id="UP000001568">
    <property type="component" value="Chromosome 1"/>
</dbReference>
<accession>A4RQK0</accession>
<dbReference type="GO" id="GO:0030896">
    <property type="term" value="C:checkpoint clamp complex"/>
    <property type="evidence" value="ECO:0007669"/>
    <property type="project" value="InterPro"/>
</dbReference>
<dbReference type="InterPro" id="IPR007268">
    <property type="entry name" value="Rad9/Ddc1"/>
</dbReference>
<dbReference type="Gramene" id="ABO94037">
    <property type="protein sequence ID" value="ABO94037"/>
    <property type="gene ID" value="OSTLU_13605"/>
</dbReference>
<dbReference type="Pfam" id="PF04139">
    <property type="entry name" value="Rad9"/>
    <property type="match status" value="1"/>
</dbReference>
<dbReference type="OMA" id="YEMHEVM"/>
<sequence length="406" mass="43366">MELAVSGGSLRALHRSIAFLSRVGPEVLIDASARDETLTLKSVNAARSAFARVAVRASAFDAREITARGGRAQTCALAKHVMASLRSHARADVVVVTLDDEDDEGREARRLRVTTTSAKSGTKKTYEMHEVMDAEHVDAEIDAEAMPAKVVSRAKTLLTLLAHFSSAAREDVTLTCGIESDVCVDGDAAGAAKIVTLSSYLSPGGGLSQALQTSISLRRDDESILFYRNTAAAPVEVTVNLKDLRSIVQLCESSDVDVAIYCAQAGAPVVVKPTADFKMFHQRDAFGNQPQHTTAPASVDFEAELVLASMLPPEDASAVEPSQCEQPRVEAPAPLQNAPLGSQPWSAVPDSENASQREVGGGVDAPSRPWGREAPNDAATTVLNDNDDWAHDEFVEATPPEKRQRQ</sequence>
<dbReference type="EMBL" id="CP000581">
    <property type="protein sequence ID" value="ABO94037.1"/>
    <property type="molecule type" value="Genomic_DNA"/>
</dbReference>
<evidence type="ECO:0000313" key="2">
    <source>
        <dbReference type="EMBL" id="ABO94037.1"/>
    </source>
</evidence>
<feature type="compositionally biased region" description="Basic and acidic residues" evidence="1">
    <location>
        <begin position="388"/>
        <end position="406"/>
    </location>
</feature>
<dbReference type="HOGENOM" id="CLU_678610_0_0_1"/>
<dbReference type="GO" id="GO:0000076">
    <property type="term" value="P:DNA replication checkpoint signaling"/>
    <property type="evidence" value="ECO:0007669"/>
    <property type="project" value="TreeGrafter"/>
</dbReference>
<dbReference type="GO" id="GO:0006281">
    <property type="term" value="P:DNA repair"/>
    <property type="evidence" value="ECO:0007669"/>
    <property type="project" value="TreeGrafter"/>
</dbReference>
<dbReference type="GO" id="GO:0031573">
    <property type="term" value="P:mitotic intra-S DNA damage checkpoint signaling"/>
    <property type="evidence" value="ECO:0007669"/>
    <property type="project" value="TreeGrafter"/>
</dbReference>
<dbReference type="eggNOG" id="KOG2810">
    <property type="taxonomic scope" value="Eukaryota"/>
</dbReference>
<keyword evidence="3" id="KW-1185">Reference proteome</keyword>
<gene>
    <name evidence="2" type="ORF">OSTLU_13605</name>
</gene>
<dbReference type="STRING" id="436017.A4RQK0"/>
<dbReference type="AlphaFoldDB" id="A4RQK0"/>
<dbReference type="GeneID" id="4999769"/>
<dbReference type="KEGG" id="olu:OSTLU_13605"/>
<protein>
    <submittedName>
        <fullName evidence="2">Uncharacterized protein</fullName>
    </submittedName>
</protein>
<dbReference type="PANTHER" id="PTHR15237">
    <property type="entry name" value="DNA REPAIR PROTEIN RAD9"/>
    <property type="match status" value="1"/>
</dbReference>
<dbReference type="GO" id="GO:0071479">
    <property type="term" value="P:cellular response to ionizing radiation"/>
    <property type="evidence" value="ECO:0007669"/>
    <property type="project" value="TreeGrafter"/>
</dbReference>
<evidence type="ECO:0000313" key="3">
    <source>
        <dbReference type="Proteomes" id="UP000001568"/>
    </source>
</evidence>
<name>A4RQK0_OSTLU</name>
<evidence type="ECO:0000256" key="1">
    <source>
        <dbReference type="SAM" id="MobiDB-lite"/>
    </source>
</evidence>
<dbReference type="PANTHER" id="PTHR15237:SF0">
    <property type="entry name" value="CELL CYCLE CHECKPOINT CONTROL PROTEIN"/>
    <property type="match status" value="1"/>
</dbReference>
<dbReference type="OrthoDB" id="498197at2759"/>
<dbReference type="RefSeq" id="XP_001415745.1">
    <property type="nucleotide sequence ID" value="XM_001415708.1"/>
</dbReference>
<organism evidence="2 3">
    <name type="scientific">Ostreococcus lucimarinus (strain CCE9901)</name>
    <dbReference type="NCBI Taxonomy" id="436017"/>
    <lineage>
        <taxon>Eukaryota</taxon>
        <taxon>Viridiplantae</taxon>
        <taxon>Chlorophyta</taxon>
        <taxon>Mamiellophyceae</taxon>
        <taxon>Mamiellales</taxon>
        <taxon>Bathycoccaceae</taxon>
        <taxon>Ostreococcus</taxon>
    </lineage>
</organism>
<dbReference type="Gene3D" id="3.70.10.10">
    <property type="match status" value="1"/>
</dbReference>
<proteinExistence type="predicted"/>